<dbReference type="Proteomes" id="UP000287701">
    <property type="component" value="Chromosome"/>
</dbReference>
<dbReference type="RefSeq" id="WP_128501471.1">
    <property type="nucleotide sequence ID" value="NZ_CP035107.1"/>
</dbReference>
<sequence>MKPKFTVRRVYEKDFPQGEFRVLVDRLWPRGISKEAAQISLWEKDITPSAELRQAYHHAQISYEDFAQRYRQELLQNDENVQNFLQKISQHPAVTLVTAVKDIAHSHIPVLLSVLEA</sequence>
<proteinExistence type="predicted"/>
<protein>
    <submittedName>
        <fullName evidence="1">DUF488 family protein</fullName>
    </submittedName>
</protein>
<dbReference type="InterPro" id="IPR052552">
    <property type="entry name" value="YeaO-like"/>
</dbReference>
<dbReference type="EMBL" id="CP035107">
    <property type="protein sequence ID" value="QAR31016.1"/>
    <property type="molecule type" value="Genomic_DNA"/>
</dbReference>
<dbReference type="AlphaFoldDB" id="A0A3R5US74"/>
<dbReference type="PANTHER" id="PTHR36849">
    <property type="entry name" value="CYTOPLASMIC PROTEIN-RELATED"/>
    <property type="match status" value="1"/>
</dbReference>
<dbReference type="Pfam" id="PF22752">
    <property type="entry name" value="DUF488-N3i"/>
    <property type="match status" value="1"/>
</dbReference>
<accession>A0A3R5US74</accession>
<organism evidence="1 2">
    <name type="scientific">Ornithobacterium rhinotracheale</name>
    <dbReference type="NCBI Taxonomy" id="28251"/>
    <lineage>
        <taxon>Bacteria</taxon>
        <taxon>Pseudomonadati</taxon>
        <taxon>Bacteroidota</taxon>
        <taxon>Flavobacteriia</taxon>
        <taxon>Flavobacteriales</taxon>
        <taxon>Weeksellaceae</taxon>
        <taxon>Ornithobacterium</taxon>
    </lineage>
</organism>
<name>A0A3R5US74_ORNRH</name>
<dbReference type="OrthoDB" id="9790745at2"/>
<evidence type="ECO:0000313" key="1">
    <source>
        <dbReference type="EMBL" id="QAR31016.1"/>
    </source>
</evidence>
<evidence type="ECO:0000313" key="2">
    <source>
        <dbReference type="Proteomes" id="UP000287701"/>
    </source>
</evidence>
<dbReference type="PANTHER" id="PTHR36849:SF1">
    <property type="entry name" value="CYTOPLASMIC PROTEIN"/>
    <property type="match status" value="1"/>
</dbReference>
<gene>
    <name evidence="1" type="ORF">EQP59_06535</name>
</gene>
<reference evidence="1 2" key="1">
    <citation type="submission" date="2019-01" db="EMBL/GenBank/DDBJ databases">
        <title>Whole Genome of Ornithobacterium rhinotracheale FARPER-174b.</title>
        <authorList>
            <person name="Tataje-Lavanda L.A."/>
            <person name="Montalvan A."/>
            <person name="Montesinos R."/>
            <person name="Zimic M."/>
            <person name="Fernandez-Sanchez M."/>
            <person name="Fernandez-Diaz M."/>
        </authorList>
    </citation>
    <scope>NUCLEOTIDE SEQUENCE [LARGE SCALE GENOMIC DNA]</scope>
    <source>
        <strain evidence="1 2">FARPER-174b</strain>
    </source>
</reference>